<gene>
    <name evidence="1" type="ORF">METZ01_LOCUS276098</name>
</gene>
<dbReference type="EMBL" id="UINC01080370">
    <property type="protein sequence ID" value="SVC23244.1"/>
    <property type="molecule type" value="Genomic_DNA"/>
</dbReference>
<dbReference type="AlphaFoldDB" id="A0A382KE10"/>
<name>A0A382KE10_9ZZZZ</name>
<feature type="non-terminal residue" evidence="1">
    <location>
        <position position="280"/>
    </location>
</feature>
<protein>
    <submittedName>
        <fullName evidence="1">Uncharacterized protein</fullName>
    </submittedName>
</protein>
<reference evidence="1" key="1">
    <citation type="submission" date="2018-05" db="EMBL/GenBank/DDBJ databases">
        <authorList>
            <person name="Lanie J.A."/>
            <person name="Ng W.-L."/>
            <person name="Kazmierczak K.M."/>
            <person name="Andrzejewski T.M."/>
            <person name="Davidsen T.M."/>
            <person name="Wayne K.J."/>
            <person name="Tettelin H."/>
            <person name="Glass J.I."/>
            <person name="Rusch D."/>
            <person name="Podicherti R."/>
            <person name="Tsui H.-C.T."/>
            <person name="Winkler M.E."/>
        </authorList>
    </citation>
    <scope>NUCLEOTIDE SEQUENCE</scope>
</reference>
<proteinExistence type="predicted"/>
<organism evidence="1">
    <name type="scientific">marine metagenome</name>
    <dbReference type="NCBI Taxonomy" id="408172"/>
    <lineage>
        <taxon>unclassified sequences</taxon>
        <taxon>metagenomes</taxon>
        <taxon>ecological metagenomes</taxon>
    </lineage>
</organism>
<accession>A0A382KE10</accession>
<sequence>VPHFTHNSLFISKPPMVQQLEQPFHPHLVHTLMRLTMSPLRREQLGHLPPGIDSSLIAASRLLLSIIARGPSDSFATVCPAIRLTIRYCLDKQICNPVFCYTVGTHSDECDHKKIYCDECKKKKDSVVQCLSCHLSMKRKIRIRCSYRYPKKKGRPWDKSFGDLEKRLAILPGVTIEKFSSHDYVSGHDYEYQIILFEDSKEAKRPILKEIIMSEEYGFFGDRPAMYFFIYNEGIPYVGESGTSYQRLSRHLEKKEISKGGIIINTTENKYWTDDPLNST</sequence>
<feature type="non-terminal residue" evidence="1">
    <location>
        <position position="1"/>
    </location>
</feature>
<evidence type="ECO:0000313" key="1">
    <source>
        <dbReference type="EMBL" id="SVC23244.1"/>
    </source>
</evidence>